<feature type="transmembrane region" description="Helical" evidence="4">
    <location>
        <begin position="31"/>
        <end position="48"/>
    </location>
</feature>
<dbReference type="InterPro" id="IPR043128">
    <property type="entry name" value="Rev_trsase/Diguanyl_cyclase"/>
</dbReference>
<evidence type="ECO:0000256" key="3">
    <source>
        <dbReference type="SAM" id="MobiDB-lite"/>
    </source>
</evidence>
<evidence type="ECO:0000256" key="1">
    <source>
        <dbReference type="ARBA" id="ARBA00012528"/>
    </source>
</evidence>
<dbReference type="OrthoDB" id="7323245at2"/>
<dbReference type="AlphaFoldDB" id="A0A2K2H6C3"/>
<dbReference type="GO" id="GO:1902201">
    <property type="term" value="P:negative regulation of bacterial-type flagellum-dependent cell motility"/>
    <property type="evidence" value="ECO:0007669"/>
    <property type="project" value="TreeGrafter"/>
</dbReference>
<dbReference type="SMART" id="SM00267">
    <property type="entry name" value="GGDEF"/>
    <property type="match status" value="1"/>
</dbReference>
<feature type="transmembrane region" description="Helical" evidence="4">
    <location>
        <begin position="78"/>
        <end position="97"/>
    </location>
</feature>
<sequence length="392" mass="43638">MISLLLPTLLSFGSGLLLVFSSPARRLCDPFLPFLPWLVLVCGLFLAWRFNRSRLAWTLLLLTAATIFLQFSGVGQQMALNLWLPLLPLSLLIILLLPEKGFFTMAGMARPLSLMLLGGAAALFQQLFPDFARQLAGMHPVAWLHPGFIPSLPIVLAFGGSLLISAIWCWRHPEPLETGLLTTQLLSLPALFHPSPLTAATWFGLAGLAPTLAIVEMSLQMAFRDELTGLRGRRALNESLQRLGARYCVAMLDIDHFKKFNDRHGHDVGDQVLRMVAARLAGVGGGGRPFRYGGEEFAILFPGRGLDECLPRLEELRREIEAARFTVRRRYLRPKKRPQHPKPAGNRNPQLKVTVSIGVAQRQRSMDPGMVIKEADKALYRAKKAGRNRVCR</sequence>
<evidence type="ECO:0000313" key="6">
    <source>
        <dbReference type="EMBL" id="PNU18763.1"/>
    </source>
</evidence>
<dbReference type="RefSeq" id="WP_103116737.1">
    <property type="nucleotide sequence ID" value="NZ_PPFX01000052.1"/>
</dbReference>
<dbReference type="PANTHER" id="PTHR45138">
    <property type="entry name" value="REGULATORY COMPONENTS OF SENSORY TRANSDUCTION SYSTEM"/>
    <property type="match status" value="1"/>
</dbReference>
<dbReference type="InterPro" id="IPR029787">
    <property type="entry name" value="Nucleotide_cyclase"/>
</dbReference>
<dbReference type="SUPFAM" id="SSF55073">
    <property type="entry name" value="Nucleotide cyclase"/>
    <property type="match status" value="1"/>
</dbReference>
<dbReference type="Pfam" id="PF00990">
    <property type="entry name" value="GGDEF"/>
    <property type="match status" value="2"/>
</dbReference>
<feature type="region of interest" description="Disordered" evidence="3">
    <location>
        <begin position="331"/>
        <end position="350"/>
    </location>
</feature>
<dbReference type="GO" id="GO:0005886">
    <property type="term" value="C:plasma membrane"/>
    <property type="evidence" value="ECO:0007669"/>
    <property type="project" value="TreeGrafter"/>
</dbReference>
<keyword evidence="4" id="KW-1133">Transmembrane helix</keyword>
<gene>
    <name evidence="6" type="ORF">C2E25_16060</name>
</gene>
<dbReference type="InterPro" id="IPR000160">
    <property type="entry name" value="GGDEF_dom"/>
</dbReference>
<name>A0A2K2H6C3_9BACT</name>
<comment type="catalytic activity">
    <reaction evidence="2">
        <text>2 GTP = 3',3'-c-di-GMP + 2 diphosphate</text>
        <dbReference type="Rhea" id="RHEA:24898"/>
        <dbReference type="ChEBI" id="CHEBI:33019"/>
        <dbReference type="ChEBI" id="CHEBI:37565"/>
        <dbReference type="ChEBI" id="CHEBI:58805"/>
        <dbReference type="EC" id="2.7.7.65"/>
    </reaction>
</comment>
<dbReference type="PANTHER" id="PTHR45138:SF9">
    <property type="entry name" value="DIGUANYLATE CYCLASE DGCM-RELATED"/>
    <property type="match status" value="1"/>
</dbReference>
<dbReference type="CDD" id="cd01949">
    <property type="entry name" value="GGDEF"/>
    <property type="match status" value="1"/>
</dbReference>
<dbReference type="EMBL" id="PPFX01000052">
    <property type="protein sequence ID" value="PNU18763.1"/>
    <property type="molecule type" value="Genomic_DNA"/>
</dbReference>
<organism evidence="6 7">
    <name type="scientific">Geothermobacter hydrogeniphilus</name>
    <dbReference type="NCBI Taxonomy" id="1969733"/>
    <lineage>
        <taxon>Bacteria</taxon>
        <taxon>Pseudomonadati</taxon>
        <taxon>Thermodesulfobacteriota</taxon>
        <taxon>Desulfuromonadia</taxon>
        <taxon>Desulfuromonadales</taxon>
        <taxon>Geothermobacteraceae</taxon>
        <taxon>Geothermobacter</taxon>
    </lineage>
</organism>
<evidence type="ECO:0000313" key="7">
    <source>
        <dbReference type="Proteomes" id="UP000236340"/>
    </source>
</evidence>
<feature type="transmembrane region" description="Helical" evidence="4">
    <location>
        <begin position="109"/>
        <end position="128"/>
    </location>
</feature>
<feature type="domain" description="GGDEF" evidence="5">
    <location>
        <begin position="245"/>
        <end position="392"/>
    </location>
</feature>
<dbReference type="PROSITE" id="PS50887">
    <property type="entry name" value="GGDEF"/>
    <property type="match status" value="1"/>
</dbReference>
<dbReference type="InterPro" id="IPR050469">
    <property type="entry name" value="Diguanylate_Cyclase"/>
</dbReference>
<dbReference type="Proteomes" id="UP000236340">
    <property type="component" value="Unassembled WGS sequence"/>
</dbReference>
<feature type="compositionally biased region" description="Basic residues" evidence="3">
    <location>
        <begin position="331"/>
        <end position="340"/>
    </location>
</feature>
<evidence type="ECO:0000256" key="2">
    <source>
        <dbReference type="ARBA" id="ARBA00034247"/>
    </source>
</evidence>
<feature type="transmembrane region" description="Helical" evidence="4">
    <location>
        <begin position="148"/>
        <end position="170"/>
    </location>
</feature>
<evidence type="ECO:0000259" key="5">
    <source>
        <dbReference type="PROSITE" id="PS50887"/>
    </source>
</evidence>
<dbReference type="GO" id="GO:0043709">
    <property type="term" value="P:cell adhesion involved in single-species biofilm formation"/>
    <property type="evidence" value="ECO:0007669"/>
    <property type="project" value="TreeGrafter"/>
</dbReference>
<evidence type="ECO:0000256" key="4">
    <source>
        <dbReference type="SAM" id="Phobius"/>
    </source>
</evidence>
<dbReference type="EC" id="2.7.7.65" evidence="1"/>
<reference evidence="6 7" key="1">
    <citation type="journal article" date="2018" name="Genome Announc.">
        <title>Genome Sequence of Geothermobacter sp. HR-1 Iron Reducer from the Loihi Seamount.</title>
        <authorList>
            <person name="Smith H."/>
            <person name="Abuyen K."/>
            <person name="Tremblay J."/>
            <person name="Savalia P."/>
            <person name="Perez-Rodriguez I."/>
            <person name="Emerson D."/>
            <person name="Tully B."/>
            <person name="Amend J."/>
        </authorList>
    </citation>
    <scope>NUCLEOTIDE SEQUENCE [LARGE SCALE GENOMIC DNA]</scope>
    <source>
        <strain evidence="6 7">HR-1</strain>
    </source>
</reference>
<comment type="caution">
    <text evidence="6">The sequence shown here is derived from an EMBL/GenBank/DDBJ whole genome shotgun (WGS) entry which is preliminary data.</text>
</comment>
<protein>
    <recommendedName>
        <fullName evidence="1">diguanylate cyclase</fullName>
        <ecNumber evidence="1">2.7.7.65</ecNumber>
    </recommendedName>
</protein>
<accession>A0A2K2H6C3</accession>
<dbReference type="NCBIfam" id="TIGR00254">
    <property type="entry name" value="GGDEF"/>
    <property type="match status" value="1"/>
</dbReference>
<proteinExistence type="predicted"/>
<dbReference type="GO" id="GO:0052621">
    <property type="term" value="F:diguanylate cyclase activity"/>
    <property type="evidence" value="ECO:0007669"/>
    <property type="project" value="UniProtKB-EC"/>
</dbReference>
<dbReference type="Gene3D" id="3.30.70.270">
    <property type="match status" value="1"/>
</dbReference>
<keyword evidence="4" id="KW-0812">Transmembrane</keyword>
<keyword evidence="4" id="KW-0472">Membrane</keyword>
<feature type="transmembrane region" description="Helical" evidence="4">
    <location>
        <begin position="55"/>
        <end position="72"/>
    </location>
</feature>